<feature type="region of interest" description="Disordered" evidence="6">
    <location>
        <begin position="743"/>
        <end position="762"/>
    </location>
</feature>
<organism evidence="8 9">
    <name type="scientific">Roseimicrobium gellanilyticum</name>
    <dbReference type="NCBI Taxonomy" id="748857"/>
    <lineage>
        <taxon>Bacteria</taxon>
        <taxon>Pseudomonadati</taxon>
        <taxon>Verrucomicrobiota</taxon>
        <taxon>Verrucomicrobiia</taxon>
        <taxon>Verrucomicrobiales</taxon>
        <taxon>Verrucomicrobiaceae</taxon>
        <taxon>Roseimicrobium</taxon>
    </lineage>
</organism>
<reference evidence="8 9" key="1">
    <citation type="submission" date="2018-06" db="EMBL/GenBank/DDBJ databases">
        <title>Genomic Encyclopedia of Type Strains, Phase IV (KMG-IV): sequencing the most valuable type-strain genomes for metagenomic binning, comparative biology and taxonomic classification.</title>
        <authorList>
            <person name="Goeker M."/>
        </authorList>
    </citation>
    <scope>NUCLEOTIDE SEQUENCE [LARGE SCALE GENOMIC DNA]</scope>
    <source>
        <strain evidence="8 9">DSM 25532</strain>
    </source>
</reference>
<evidence type="ECO:0000256" key="6">
    <source>
        <dbReference type="SAM" id="MobiDB-lite"/>
    </source>
</evidence>
<dbReference type="PROSITE" id="PS00107">
    <property type="entry name" value="PROTEIN_KINASE_ATP"/>
    <property type="match status" value="1"/>
</dbReference>
<evidence type="ECO:0000313" key="8">
    <source>
        <dbReference type="EMBL" id="RBP46516.1"/>
    </source>
</evidence>
<dbReference type="SMART" id="SM00220">
    <property type="entry name" value="S_TKc"/>
    <property type="match status" value="1"/>
</dbReference>
<feature type="domain" description="Protein kinase" evidence="7">
    <location>
        <begin position="18"/>
        <end position="268"/>
    </location>
</feature>
<feature type="binding site" evidence="5">
    <location>
        <position position="47"/>
    </location>
    <ligand>
        <name>ATP</name>
        <dbReference type="ChEBI" id="CHEBI:30616"/>
    </ligand>
</feature>
<evidence type="ECO:0000313" key="9">
    <source>
        <dbReference type="Proteomes" id="UP000253426"/>
    </source>
</evidence>
<name>A0A366HSN9_9BACT</name>
<gene>
    <name evidence="8" type="ORF">DES53_102907</name>
</gene>
<dbReference type="SUPFAM" id="SSF56112">
    <property type="entry name" value="Protein kinase-like (PK-like)"/>
    <property type="match status" value="1"/>
</dbReference>
<evidence type="ECO:0000256" key="1">
    <source>
        <dbReference type="ARBA" id="ARBA00022679"/>
    </source>
</evidence>
<evidence type="ECO:0000256" key="3">
    <source>
        <dbReference type="ARBA" id="ARBA00022777"/>
    </source>
</evidence>
<dbReference type="InterPro" id="IPR008271">
    <property type="entry name" value="Ser/Thr_kinase_AS"/>
</dbReference>
<dbReference type="CDD" id="cd14014">
    <property type="entry name" value="STKc_PknB_like"/>
    <property type="match status" value="1"/>
</dbReference>
<feature type="region of interest" description="Disordered" evidence="6">
    <location>
        <begin position="296"/>
        <end position="321"/>
    </location>
</feature>
<dbReference type="PROSITE" id="PS50011">
    <property type="entry name" value="PROTEIN_KINASE_DOM"/>
    <property type="match status" value="1"/>
</dbReference>
<dbReference type="GO" id="GO:0004674">
    <property type="term" value="F:protein serine/threonine kinase activity"/>
    <property type="evidence" value="ECO:0007669"/>
    <property type="project" value="UniProtKB-KW"/>
</dbReference>
<protein>
    <submittedName>
        <fullName evidence="8">Serine/threonine protein kinase</fullName>
    </submittedName>
</protein>
<dbReference type="PANTHER" id="PTHR43289:SF6">
    <property type="entry name" value="SERINE_THREONINE-PROTEIN KINASE NEKL-3"/>
    <property type="match status" value="1"/>
</dbReference>
<keyword evidence="3 8" id="KW-0418">Kinase</keyword>
<dbReference type="RefSeq" id="WP_170156984.1">
    <property type="nucleotide sequence ID" value="NZ_QNRR01000002.1"/>
</dbReference>
<evidence type="ECO:0000259" key="7">
    <source>
        <dbReference type="PROSITE" id="PS50011"/>
    </source>
</evidence>
<dbReference type="InterPro" id="IPR017441">
    <property type="entry name" value="Protein_kinase_ATP_BS"/>
</dbReference>
<keyword evidence="4 5" id="KW-0067">ATP-binding</keyword>
<dbReference type="InterPro" id="IPR011009">
    <property type="entry name" value="Kinase-like_dom_sf"/>
</dbReference>
<keyword evidence="1" id="KW-0808">Transferase</keyword>
<dbReference type="EMBL" id="QNRR01000002">
    <property type="protein sequence ID" value="RBP46516.1"/>
    <property type="molecule type" value="Genomic_DNA"/>
</dbReference>
<accession>A0A366HSN9</accession>
<proteinExistence type="predicted"/>
<dbReference type="GO" id="GO:0005524">
    <property type="term" value="F:ATP binding"/>
    <property type="evidence" value="ECO:0007669"/>
    <property type="project" value="UniProtKB-UniRule"/>
</dbReference>
<dbReference type="InterPro" id="IPR000719">
    <property type="entry name" value="Prot_kinase_dom"/>
</dbReference>
<dbReference type="Gene3D" id="1.10.510.10">
    <property type="entry name" value="Transferase(Phosphotransferase) domain 1"/>
    <property type="match status" value="1"/>
</dbReference>
<keyword evidence="9" id="KW-1185">Reference proteome</keyword>
<sequence length="830" mass="90003">MELPLPEELSQLLPEGEYIVENFLGQGGMGAVYQGLQMPLKRPVAIKILQRRRTEDDYHFEDRFRREAYSMATLIHPNVVQVYDCGDAGEDFLFISMELVEGGDLSQAMRHGQLTLASALQMLIPICEGVQAAHEHGLVHRDIKPANIFLTMDSRPKVADFGLAKRCDAHTTFVTQAGLGMGTPDYAAPEQYEECADLDHRVDIYSLGVMFYQMLTGHLPRGAYKLASRLVQVDTRLDVVLQKAMENDRVERYQSVEQLKVDMQHILTTWMAPPRPRVIMQTGRVVVGNGHASAMTGRVPTMTGRVPTMTGRVPTMAGHPSTMTGRVPTIAKPTAPHPTPPVPRVVPIPTPQSSYHVVPVPKKRSGVPVVAGLLALLLLGGSAAFLTSRHSGPSAATAASSANLAKTDAVSTSSGTASSSVSVATGSKSEASADGPSILPTLPPLQRLDLLALTDPVRDRVSTPPGVDKNEWARVGSALMYRSDGRSGKLVAPVSFECRDYEIEFRAERSSGNGRIHVDLPLATGRILPLILNDPTSRILNEKEGASWPRNASVVHAIIRVVRRRGGEGEDRLVIRDAISGRELLNWRGRFGPLGRAGESHPEIDGKAMASLFVPSDSYVIQMWQLTVFEGRAVRLRAPDTGAAGQPVAQVSQAASSIPPASENYIDAGSSPAPFPATIQADARLLKLESGFQSRRESDAQKPFTTAMATLNAGYVRALAAARKTAEKQGNSSHVALLDEESARTKAGTPPPDADAPGTPEPLLKLRSTYRAEVAKYLVARDKADAVLYDIYLGALDSYVEELARNKDARVREVQEVRRQIAARKPAVRN</sequence>
<dbReference type="Proteomes" id="UP000253426">
    <property type="component" value="Unassembled WGS sequence"/>
</dbReference>
<evidence type="ECO:0000256" key="2">
    <source>
        <dbReference type="ARBA" id="ARBA00022741"/>
    </source>
</evidence>
<comment type="caution">
    <text evidence="8">The sequence shown here is derived from an EMBL/GenBank/DDBJ whole genome shotgun (WGS) entry which is preliminary data.</text>
</comment>
<dbReference type="PANTHER" id="PTHR43289">
    <property type="entry name" value="MITOGEN-ACTIVATED PROTEIN KINASE KINASE KINASE 20-RELATED"/>
    <property type="match status" value="1"/>
</dbReference>
<keyword evidence="2 5" id="KW-0547">Nucleotide-binding</keyword>
<dbReference type="PROSITE" id="PS00108">
    <property type="entry name" value="PROTEIN_KINASE_ST"/>
    <property type="match status" value="1"/>
</dbReference>
<evidence type="ECO:0000256" key="5">
    <source>
        <dbReference type="PROSITE-ProRule" id="PRU10141"/>
    </source>
</evidence>
<evidence type="ECO:0000256" key="4">
    <source>
        <dbReference type="ARBA" id="ARBA00022840"/>
    </source>
</evidence>
<dbReference type="Pfam" id="PF00069">
    <property type="entry name" value="Pkinase"/>
    <property type="match status" value="1"/>
</dbReference>
<keyword evidence="8" id="KW-0723">Serine/threonine-protein kinase</keyword>
<dbReference type="AlphaFoldDB" id="A0A366HSN9"/>